<protein>
    <submittedName>
        <fullName evidence="4">SesA protein</fullName>
    </submittedName>
</protein>
<dbReference type="EMBL" id="JAGPYM010000022">
    <property type="protein sequence ID" value="KAH6883819.1"/>
    <property type="molecule type" value="Genomic_DNA"/>
</dbReference>
<dbReference type="AlphaFoldDB" id="A0A9P8W0C6"/>
<dbReference type="Pfam" id="PF17106">
    <property type="entry name" value="NACHT_sigma"/>
    <property type="match status" value="1"/>
</dbReference>
<sequence>MMSGFEIIGLISGILTILETVSTLHRAVENAHGLPPALREVARRLPLVQDTLKSAEGHIKQSGANEKACAAIKPIVEGCKEKAERLRDVLQEMAPETDDSRLQRVGLAIRMLGKNRWAEELMKGMLEDAHLLAGNRAIKAATEEQVTELRRAVQELSEVSPSAPDGGRSPMFAHYGTGHQFNNAGDGTQKTNTGDGKQFVAHTMTFGQSWEGA</sequence>
<proteinExistence type="predicted"/>
<feature type="domain" description="NACHT-NTPase and P-loop NTPases N-terminal" evidence="3">
    <location>
        <begin position="11"/>
        <end position="132"/>
    </location>
</feature>
<feature type="signal peptide" evidence="1">
    <location>
        <begin position="1"/>
        <end position="16"/>
    </location>
</feature>
<feature type="chain" id="PRO_5040480382" evidence="1">
    <location>
        <begin position="17"/>
        <end position="213"/>
    </location>
</feature>
<feature type="domain" description="NACHT-NTPase sigma" evidence="2">
    <location>
        <begin position="172"/>
        <end position="203"/>
    </location>
</feature>
<dbReference type="Pfam" id="PF17107">
    <property type="entry name" value="SesA"/>
    <property type="match status" value="1"/>
</dbReference>
<organism evidence="4 5">
    <name type="scientific">Thelonectria olida</name>
    <dbReference type="NCBI Taxonomy" id="1576542"/>
    <lineage>
        <taxon>Eukaryota</taxon>
        <taxon>Fungi</taxon>
        <taxon>Dikarya</taxon>
        <taxon>Ascomycota</taxon>
        <taxon>Pezizomycotina</taxon>
        <taxon>Sordariomycetes</taxon>
        <taxon>Hypocreomycetidae</taxon>
        <taxon>Hypocreales</taxon>
        <taxon>Nectriaceae</taxon>
        <taxon>Thelonectria</taxon>
    </lineage>
</organism>
<dbReference type="Proteomes" id="UP000777438">
    <property type="component" value="Unassembled WGS sequence"/>
</dbReference>
<evidence type="ECO:0000313" key="4">
    <source>
        <dbReference type="EMBL" id="KAH6883819.1"/>
    </source>
</evidence>
<dbReference type="OrthoDB" id="674604at2759"/>
<evidence type="ECO:0000259" key="2">
    <source>
        <dbReference type="Pfam" id="PF17106"/>
    </source>
</evidence>
<gene>
    <name evidence="4" type="ORF">B0T10DRAFT_493891</name>
</gene>
<comment type="caution">
    <text evidence="4">The sequence shown here is derived from an EMBL/GenBank/DDBJ whole genome shotgun (WGS) entry which is preliminary data.</text>
</comment>
<dbReference type="InterPro" id="IPR031352">
    <property type="entry name" value="SesA"/>
</dbReference>
<keyword evidence="5" id="KW-1185">Reference proteome</keyword>
<evidence type="ECO:0000259" key="3">
    <source>
        <dbReference type="Pfam" id="PF17107"/>
    </source>
</evidence>
<evidence type="ECO:0000313" key="5">
    <source>
        <dbReference type="Proteomes" id="UP000777438"/>
    </source>
</evidence>
<reference evidence="4 5" key="1">
    <citation type="journal article" date="2021" name="Nat. Commun.">
        <title>Genetic determinants of endophytism in the Arabidopsis root mycobiome.</title>
        <authorList>
            <person name="Mesny F."/>
            <person name="Miyauchi S."/>
            <person name="Thiergart T."/>
            <person name="Pickel B."/>
            <person name="Atanasova L."/>
            <person name="Karlsson M."/>
            <person name="Huettel B."/>
            <person name="Barry K.W."/>
            <person name="Haridas S."/>
            <person name="Chen C."/>
            <person name="Bauer D."/>
            <person name="Andreopoulos W."/>
            <person name="Pangilinan J."/>
            <person name="LaButti K."/>
            <person name="Riley R."/>
            <person name="Lipzen A."/>
            <person name="Clum A."/>
            <person name="Drula E."/>
            <person name="Henrissat B."/>
            <person name="Kohler A."/>
            <person name="Grigoriev I.V."/>
            <person name="Martin F.M."/>
            <person name="Hacquard S."/>
        </authorList>
    </citation>
    <scope>NUCLEOTIDE SEQUENCE [LARGE SCALE GENOMIC DNA]</scope>
    <source>
        <strain evidence="4 5">MPI-CAGE-CH-0241</strain>
    </source>
</reference>
<accession>A0A9P8W0C6</accession>
<evidence type="ECO:0000256" key="1">
    <source>
        <dbReference type="SAM" id="SignalP"/>
    </source>
</evidence>
<name>A0A9P8W0C6_9HYPO</name>
<dbReference type="InterPro" id="IPR031353">
    <property type="entry name" value="NACHT_sigma"/>
</dbReference>
<keyword evidence="1" id="KW-0732">Signal</keyword>